<dbReference type="Pfam" id="PF08264">
    <property type="entry name" value="Anticodon_1"/>
    <property type="match status" value="1"/>
</dbReference>
<dbReference type="PATRIC" id="fig|1618662.3.peg.653"/>
<feature type="domain" description="Aminoacyl-tRNA synthetase class Ia" evidence="9">
    <location>
        <begin position="422"/>
        <end position="551"/>
    </location>
</feature>
<proteinExistence type="inferred from homology"/>
<evidence type="ECO:0000313" key="13">
    <source>
        <dbReference type="Proteomes" id="UP000033966"/>
    </source>
</evidence>
<evidence type="ECO:0000259" key="11">
    <source>
        <dbReference type="Pfam" id="PF13603"/>
    </source>
</evidence>
<feature type="domain" description="Methionyl/Valyl/Leucyl/Isoleucyl-tRNA synthetase anticodon-binding" evidence="10">
    <location>
        <begin position="590"/>
        <end position="720"/>
    </location>
</feature>
<dbReference type="EC" id="6.1.1.4" evidence="2"/>
<keyword evidence="3 12" id="KW-0436">Ligase</keyword>
<dbReference type="Proteomes" id="UP000033966">
    <property type="component" value="Unassembled WGS sequence"/>
</dbReference>
<dbReference type="InterPro" id="IPR025709">
    <property type="entry name" value="Leu_tRNA-synth_edit"/>
</dbReference>
<dbReference type="InterPro" id="IPR013155">
    <property type="entry name" value="M/V/L/I-tRNA-synth_anticd-bd"/>
</dbReference>
<evidence type="ECO:0000259" key="10">
    <source>
        <dbReference type="Pfam" id="PF08264"/>
    </source>
</evidence>
<dbReference type="SUPFAM" id="SSF50677">
    <property type="entry name" value="ValRS/IleRS/LeuRS editing domain"/>
    <property type="match status" value="1"/>
</dbReference>
<comment type="catalytic activity">
    <reaction evidence="8">
        <text>tRNA(Leu) + L-leucine + ATP = L-leucyl-tRNA(Leu) + AMP + diphosphate</text>
        <dbReference type="Rhea" id="RHEA:11688"/>
        <dbReference type="Rhea" id="RHEA-COMP:9613"/>
        <dbReference type="Rhea" id="RHEA-COMP:9622"/>
        <dbReference type="ChEBI" id="CHEBI:30616"/>
        <dbReference type="ChEBI" id="CHEBI:33019"/>
        <dbReference type="ChEBI" id="CHEBI:57427"/>
        <dbReference type="ChEBI" id="CHEBI:78442"/>
        <dbReference type="ChEBI" id="CHEBI:78494"/>
        <dbReference type="ChEBI" id="CHEBI:456215"/>
        <dbReference type="EC" id="6.1.1.4"/>
    </reaction>
</comment>
<evidence type="ECO:0000256" key="6">
    <source>
        <dbReference type="ARBA" id="ARBA00022917"/>
    </source>
</evidence>
<evidence type="ECO:0000256" key="3">
    <source>
        <dbReference type="ARBA" id="ARBA00022598"/>
    </source>
</evidence>
<dbReference type="Gene3D" id="3.90.740.10">
    <property type="entry name" value="Valyl/Leucyl/Isoleucyl-tRNA synthetase, editing domain"/>
    <property type="match status" value="1"/>
</dbReference>
<dbReference type="GO" id="GO:0006429">
    <property type="term" value="P:leucyl-tRNA aminoacylation"/>
    <property type="evidence" value="ECO:0007669"/>
    <property type="project" value="InterPro"/>
</dbReference>
<evidence type="ECO:0000256" key="2">
    <source>
        <dbReference type="ARBA" id="ARBA00013164"/>
    </source>
</evidence>
<evidence type="ECO:0000313" key="12">
    <source>
        <dbReference type="EMBL" id="KKT90402.1"/>
    </source>
</evidence>
<dbReference type="PANTHER" id="PTHR43740:SF2">
    <property type="entry name" value="LEUCINE--TRNA LIGASE, MITOCHONDRIAL"/>
    <property type="match status" value="1"/>
</dbReference>
<accession>A0A0G1NBB3</accession>
<dbReference type="AlphaFoldDB" id="A0A0G1NBB3"/>
<dbReference type="PANTHER" id="PTHR43740">
    <property type="entry name" value="LEUCYL-TRNA SYNTHETASE"/>
    <property type="match status" value="1"/>
</dbReference>
<keyword evidence="7" id="KW-0030">Aminoacyl-tRNA synthetase</keyword>
<dbReference type="SUPFAM" id="SSF52374">
    <property type="entry name" value="Nucleotidylyl transferase"/>
    <property type="match status" value="1"/>
</dbReference>
<dbReference type="FunFam" id="1.10.730.10:FF:000002">
    <property type="entry name" value="Leucine--tRNA ligase"/>
    <property type="match status" value="1"/>
</dbReference>
<evidence type="ECO:0000256" key="5">
    <source>
        <dbReference type="ARBA" id="ARBA00022840"/>
    </source>
</evidence>
<dbReference type="InterPro" id="IPR009008">
    <property type="entry name" value="Val/Leu/Ile-tRNA-synth_edit"/>
</dbReference>
<evidence type="ECO:0000256" key="4">
    <source>
        <dbReference type="ARBA" id="ARBA00022741"/>
    </source>
</evidence>
<sequence>GALIKFKIQISKIKTEAQKSKLSDESIEVFTTRPDTLFGATYMVVAPEHEIISNLKNQISNFKEVEEYITKSKKKSEEERIENKEKTGAELKGIKAINPANKEEIPIFVADYVFASYGTGAIMAVPAHDERDFEFANKYNIPIRQVVVPENELRAIIVTQTLNDPELFKKELSENNINYNLATSSISKREHIQIEIQENELDLFIQLIQKYIEEQNWVEILGSQNVIVMRDGIYRNFLGESDKWFRQFQQWEPALKGQKNIWELLKKNDFLKGLICFKEDGILVNSGEFDGMDSETAKWEITKFVGGKKHIQYRLRDWLISRQRYWGPPIPIIYCRKCWEIRNSKSQIPNKSEAPNPKFEYGVHYTVIDGKEHMIYPVPEEELPVKLPMVKDFRPKGKDESPLASVKSFYETTCPGCGGPARRETDVSDTFLDSAWYYLRYPSVRAANAEETPWNSEITKRWLPARMYIGGAEHSVLHLLYVRFVALALRDMKLLDFPSKTGEPFPKFRAHGLVIKDGVKMSKSKGNIVNPDEYVKKFGADAFRMYLMFLAPFEQGGDFRDQGILGVERFLKRVYELREKIKPKAGEKAERKFHEAIKKVTEDIEGLHYNTAISALMILLNEFEACGEISEEQYKTFLKLIAPFAPFLTEEVWSRFFGEKKSRILDSQSESGQIPEGYRSIHKEEWPTYDAKKLIAKTFMFVVQVNGKVRDQFEVSADITQEEAETLALASEKVQRHLGGIIPKKKIYVAGRLLNLVV</sequence>
<gene>
    <name evidence="12" type="ORF">UW92_C0039G0001</name>
</gene>
<comment type="caution">
    <text evidence="12">The sequence shown here is derived from an EMBL/GenBank/DDBJ whole genome shotgun (WGS) entry which is preliminary data.</text>
</comment>
<keyword evidence="6" id="KW-0648">Protein biosynthesis</keyword>
<evidence type="ECO:0000256" key="7">
    <source>
        <dbReference type="ARBA" id="ARBA00023146"/>
    </source>
</evidence>
<evidence type="ECO:0000256" key="8">
    <source>
        <dbReference type="ARBA" id="ARBA00047469"/>
    </source>
</evidence>
<protein>
    <recommendedName>
        <fullName evidence="2">leucine--tRNA ligase</fullName>
        <ecNumber evidence="2">6.1.1.4</ecNumber>
    </recommendedName>
</protein>
<dbReference type="SUPFAM" id="SSF47323">
    <property type="entry name" value="Anticodon-binding domain of a subclass of class I aminoacyl-tRNA synthetases"/>
    <property type="match status" value="1"/>
</dbReference>
<dbReference type="CDD" id="cd07958">
    <property type="entry name" value="Anticodon_Ia_Leu_BEm"/>
    <property type="match status" value="1"/>
</dbReference>
<reference evidence="12 13" key="1">
    <citation type="journal article" date="2015" name="Nature">
        <title>rRNA introns, odd ribosomes, and small enigmatic genomes across a large radiation of phyla.</title>
        <authorList>
            <person name="Brown C.T."/>
            <person name="Hug L.A."/>
            <person name="Thomas B.C."/>
            <person name="Sharon I."/>
            <person name="Castelle C.J."/>
            <person name="Singh A."/>
            <person name="Wilkins M.J."/>
            <person name="Williams K.H."/>
            <person name="Banfield J.F."/>
        </authorList>
    </citation>
    <scope>NUCLEOTIDE SEQUENCE [LARGE SCALE GENOMIC DNA]</scope>
</reference>
<dbReference type="InterPro" id="IPR002300">
    <property type="entry name" value="aa-tRNA-synth_Ia"/>
</dbReference>
<keyword evidence="5" id="KW-0067">ATP-binding</keyword>
<dbReference type="GO" id="GO:0002161">
    <property type="term" value="F:aminoacyl-tRNA deacylase activity"/>
    <property type="evidence" value="ECO:0007669"/>
    <property type="project" value="InterPro"/>
</dbReference>
<dbReference type="Gene3D" id="1.10.730.10">
    <property type="entry name" value="Isoleucyl-tRNA Synthetase, Domain 1"/>
    <property type="match status" value="1"/>
</dbReference>
<keyword evidence="4" id="KW-0547">Nucleotide-binding</keyword>
<comment type="similarity">
    <text evidence="1">Belongs to the class-I aminoacyl-tRNA synthetase family.</text>
</comment>
<dbReference type="Gene3D" id="3.40.50.620">
    <property type="entry name" value="HUPs"/>
    <property type="match status" value="1"/>
</dbReference>
<dbReference type="EMBL" id="LCKF01000039">
    <property type="protein sequence ID" value="KKT90402.1"/>
    <property type="molecule type" value="Genomic_DNA"/>
</dbReference>
<dbReference type="InterPro" id="IPR014729">
    <property type="entry name" value="Rossmann-like_a/b/a_fold"/>
</dbReference>
<dbReference type="Pfam" id="PF00133">
    <property type="entry name" value="tRNA-synt_1"/>
    <property type="match status" value="1"/>
</dbReference>
<dbReference type="GO" id="GO:0005829">
    <property type="term" value="C:cytosol"/>
    <property type="evidence" value="ECO:0007669"/>
    <property type="project" value="TreeGrafter"/>
</dbReference>
<evidence type="ECO:0000256" key="1">
    <source>
        <dbReference type="ARBA" id="ARBA00005594"/>
    </source>
</evidence>
<feature type="non-terminal residue" evidence="12">
    <location>
        <position position="1"/>
    </location>
</feature>
<name>A0A0G1NBB3_9BACT</name>
<dbReference type="InterPro" id="IPR002302">
    <property type="entry name" value="Leu-tRNA-ligase"/>
</dbReference>
<dbReference type="Pfam" id="PF13603">
    <property type="entry name" value="tRNA-synt_1_2"/>
    <property type="match status" value="1"/>
</dbReference>
<dbReference type="InterPro" id="IPR009080">
    <property type="entry name" value="tRNAsynth_Ia_anticodon-bd"/>
</dbReference>
<evidence type="ECO:0000259" key="9">
    <source>
        <dbReference type="Pfam" id="PF00133"/>
    </source>
</evidence>
<dbReference type="GO" id="GO:0004823">
    <property type="term" value="F:leucine-tRNA ligase activity"/>
    <property type="evidence" value="ECO:0007669"/>
    <property type="project" value="UniProtKB-EC"/>
</dbReference>
<feature type="domain" description="Leucyl-tRNA synthetase editing" evidence="11">
    <location>
        <begin position="23"/>
        <end position="165"/>
    </location>
</feature>
<dbReference type="GO" id="GO:0005524">
    <property type="term" value="F:ATP binding"/>
    <property type="evidence" value="ECO:0007669"/>
    <property type="project" value="UniProtKB-KW"/>
</dbReference>
<organism evidence="12 13">
    <name type="scientific">Candidatus Jorgensenbacteria bacterium GW2011_GWA2_45_13</name>
    <dbReference type="NCBI Taxonomy" id="1618662"/>
    <lineage>
        <taxon>Bacteria</taxon>
        <taxon>Candidatus Joergenseniibacteriota</taxon>
    </lineage>
</organism>